<organism evidence="1 2">
    <name type="scientific">Persea americana</name>
    <name type="common">Avocado</name>
    <dbReference type="NCBI Taxonomy" id="3435"/>
    <lineage>
        <taxon>Eukaryota</taxon>
        <taxon>Viridiplantae</taxon>
        <taxon>Streptophyta</taxon>
        <taxon>Embryophyta</taxon>
        <taxon>Tracheophyta</taxon>
        <taxon>Spermatophyta</taxon>
        <taxon>Magnoliopsida</taxon>
        <taxon>Magnoliidae</taxon>
        <taxon>Laurales</taxon>
        <taxon>Lauraceae</taxon>
        <taxon>Persea</taxon>
    </lineage>
</organism>
<evidence type="ECO:0000313" key="1">
    <source>
        <dbReference type="EMBL" id="KAJ8629876.1"/>
    </source>
</evidence>
<evidence type="ECO:0000313" key="2">
    <source>
        <dbReference type="Proteomes" id="UP001234297"/>
    </source>
</evidence>
<protein>
    <submittedName>
        <fullName evidence="1">Uncharacterized protein</fullName>
    </submittedName>
</protein>
<reference evidence="1 2" key="1">
    <citation type="journal article" date="2022" name="Hortic Res">
        <title>A haplotype resolved chromosomal level avocado genome allows analysis of novel avocado genes.</title>
        <authorList>
            <person name="Nath O."/>
            <person name="Fletcher S.J."/>
            <person name="Hayward A."/>
            <person name="Shaw L.M."/>
            <person name="Masouleh A.K."/>
            <person name="Furtado A."/>
            <person name="Henry R.J."/>
            <person name="Mitter N."/>
        </authorList>
    </citation>
    <scope>NUCLEOTIDE SEQUENCE [LARGE SCALE GENOMIC DNA]</scope>
    <source>
        <strain evidence="2">cv. Hass</strain>
    </source>
</reference>
<gene>
    <name evidence="1" type="ORF">MRB53_023199</name>
</gene>
<dbReference type="EMBL" id="CM056815">
    <property type="protein sequence ID" value="KAJ8629876.1"/>
    <property type="molecule type" value="Genomic_DNA"/>
</dbReference>
<accession>A0ACC2L8Q4</accession>
<keyword evidence="2" id="KW-1185">Reference proteome</keyword>
<dbReference type="Proteomes" id="UP001234297">
    <property type="component" value="Chromosome 7"/>
</dbReference>
<proteinExistence type="predicted"/>
<sequence>MLRTMKKIRNNYQQNREEAEGKSELEAQRELGFSFQREESSPSFQDREEREEAIEAEIEWQKTRTQCQQKWKLKFFKAEMNRGFAFEVVGRA</sequence>
<name>A0ACC2L8Q4_PERAE</name>
<comment type="caution">
    <text evidence="1">The sequence shown here is derived from an EMBL/GenBank/DDBJ whole genome shotgun (WGS) entry which is preliminary data.</text>
</comment>